<evidence type="ECO:0000256" key="2">
    <source>
        <dbReference type="ARBA" id="ARBA00048615"/>
    </source>
</evidence>
<dbReference type="InterPro" id="IPR013118">
    <property type="entry name" value="Mannitol_DH_C"/>
</dbReference>
<dbReference type="Proteomes" id="UP000292118">
    <property type="component" value="Chromosome"/>
</dbReference>
<proteinExistence type="predicted"/>
<comment type="catalytic activity">
    <reaction evidence="2">
        <text>D-mannitol 1-phosphate + NAD(+) = beta-D-fructose 6-phosphate + NADH + H(+)</text>
        <dbReference type="Rhea" id="RHEA:19661"/>
        <dbReference type="ChEBI" id="CHEBI:15378"/>
        <dbReference type="ChEBI" id="CHEBI:57540"/>
        <dbReference type="ChEBI" id="CHEBI:57634"/>
        <dbReference type="ChEBI" id="CHEBI:57945"/>
        <dbReference type="ChEBI" id="CHEBI:61381"/>
        <dbReference type="EC" id="1.1.1.17"/>
    </reaction>
</comment>
<dbReference type="KEGG" id="xya:ET471_02110"/>
<feature type="domain" description="Mannitol dehydrogenase N-terminal" evidence="3">
    <location>
        <begin position="29"/>
        <end position="290"/>
    </location>
</feature>
<evidence type="ECO:0000259" key="3">
    <source>
        <dbReference type="Pfam" id="PF01232"/>
    </source>
</evidence>
<organism evidence="5 6">
    <name type="scientific">Xylanimonas protaetiae</name>
    <dbReference type="NCBI Taxonomy" id="2509457"/>
    <lineage>
        <taxon>Bacteria</taxon>
        <taxon>Bacillati</taxon>
        <taxon>Actinomycetota</taxon>
        <taxon>Actinomycetes</taxon>
        <taxon>Micrococcales</taxon>
        <taxon>Promicromonosporaceae</taxon>
        <taxon>Xylanimonas</taxon>
    </lineage>
</organism>
<dbReference type="PANTHER" id="PTHR43362:SF1">
    <property type="entry name" value="MANNITOL DEHYDROGENASE 2-RELATED"/>
    <property type="match status" value="1"/>
</dbReference>
<reference evidence="5 6" key="1">
    <citation type="submission" date="2019-01" db="EMBL/GenBank/DDBJ databases">
        <title>Genome sequencing of strain FW10M-9.</title>
        <authorList>
            <person name="Heo J."/>
            <person name="Kim S.-J."/>
            <person name="Kim J.-S."/>
            <person name="Hong S.-B."/>
            <person name="Kwon S.-W."/>
        </authorList>
    </citation>
    <scope>NUCLEOTIDE SEQUENCE [LARGE SCALE GENOMIC DNA]</scope>
    <source>
        <strain evidence="5 6">FW10M-9</strain>
    </source>
</reference>
<dbReference type="InterPro" id="IPR050988">
    <property type="entry name" value="Mannitol_DH/Oxidoreductase"/>
</dbReference>
<dbReference type="SUPFAM" id="SSF51735">
    <property type="entry name" value="NAD(P)-binding Rossmann-fold domains"/>
    <property type="match status" value="1"/>
</dbReference>
<evidence type="ECO:0000313" key="6">
    <source>
        <dbReference type="Proteomes" id="UP000292118"/>
    </source>
</evidence>
<feature type="domain" description="Mannitol dehydrogenase C-terminal" evidence="4">
    <location>
        <begin position="299"/>
        <end position="489"/>
    </location>
</feature>
<dbReference type="Gene3D" id="3.40.50.720">
    <property type="entry name" value="NAD(P)-binding Rossmann-like Domain"/>
    <property type="match status" value="1"/>
</dbReference>
<dbReference type="InterPro" id="IPR013328">
    <property type="entry name" value="6PGD_dom2"/>
</dbReference>
<dbReference type="InterPro" id="IPR000669">
    <property type="entry name" value="Mannitol_DH"/>
</dbReference>
<sequence>MTSQSPRLGAGTTLPAGVVAPPVVPTGVGIVHLGWGAFHRAHQALYTQEAMAVSGDLSWGILGDVERTPVLVPALREQDGRYTVLSVGLVDGELVEEATVVASVLDTAYPGDETPRLLAAMAAPTTHLITLTVTEKGYCRDRDGHLDLAQAQGDVDAFVAELGGATEQVPAATAMGLLVRGLAARFLGEGTPVTVLSCDNMAHNGKVLKRIVDEFIAAAGPAADEFTAWLAASTTWPSSMVDRITPAVTPATLDRVEEILGARDEAAISGEPFRQWVIEDSFAAPRPPWELVGAELTDDVAPWEEAKLRMLNGTHSLIAYSGRLFGYATMAEAVVAPEIAEHARAYMFEDALPSVTPPAGADLPAYGEGLLERFANPATGHSTRQVSTDGTQKIPFRWGGALQFALESGRVPQGIAFGLAAWSEFVRRAVRDGVDLGDPAGAAELTAVVTAQHNDVEGIARALLAVPGVLPGDAGTHPELVDAVVQHARALAAASTGLL</sequence>
<dbReference type="Gene3D" id="1.10.1040.10">
    <property type="entry name" value="N-(1-d-carboxylethyl)-l-norvaline Dehydrogenase, domain 2"/>
    <property type="match status" value="1"/>
</dbReference>
<dbReference type="EMBL" id="CP035493">
    <property type="protein sequence ID" value="QAY68982.1"/>
    <property type="molecule type" value="Genomic_DNA"/>
</dbReference>
<dbReference type="InterPro" id="IPR013131">
    <property type="entry name" value="Mannitol_DH_N"/>
</dbReference>
<protein>
    <submittedName>
        <fullName evidence="5">Mannitol dehydrogenase family protein</fullName>
    </submittedName>
</protein>
<keyword evidence="1" id="KW-0560">Oxidoreductase</keyword>
<evidence type="ECO:0000259" key="4">
    <source>
        <dbReference type="Pfam" id="PF08125"/>
    </source>
</evidence>
<evidence type="ECO:0000313" key="5">
    <source>
        <dbReference type="EMBL" id="QAY68982.1"/>
    </source>
</evidence>
<keyword evidence="6" id="KW-1185">Reference proteome</keyword>
<dbReference type="PRINTS" id="PR00084">
    <property type="entry name" value="MTLDHDRGNASE"/>
</dbReference>
<dbReference type="InterPro" id="IPR008927">
    <property type="entry name" value="6-PGluconate_DH-like_C_sf"/>
</dbReference>
<dbReference type="Pfam" id="PF01232">
    <property type="entry name" value="Mannitol_dh"/>
    <property type="match status" value="1"/>
</dbReference>
<dbReference type="AlphaFoldDB" id="A0A4P6F0J7"/>
<accession>A0A4P6F0J7</accession>
<dbReference type="Pfam" id="PF08125">
    <property type="entry name" value="Mannitol_dh_C"/>
    <property type="match status" value="1"/>
</dbReference>
<evidence type="ECO:0000256" key="1">
    <source>
        <dbReference type="ARBA" id="ARBA00023002"/>
    </source>
</evidence>
<dbReference type="SUPFAM" id="SSF48179">
    <property type="entry name" value="6-phosphogluconate dehydrogenase C-terminal domain-like"/>
    <property type="match status" value="1"/>
</dbReference>
<dbReference type="PANTHER" id="PTHR43362">
    <property type="entry name" value="MANNITOL DEHYDROGENASE DSF1-RELATED"/>
    <property type="match status" value="1"/>
</dbReference>
<dbReference type="OrthoDB" id="271711at2"/>
<gene>
    <name evidence="5" type="ORF">ET471_02110</name>
</gene>
<dbReference type="RefSeq" id="WP_129186383.1">
    <property type="nucleotide sequence ID" value="NZ_CP035493.1"/>
</dbReference>
<dbReference type="InterPro" id="IPR036291">
    <property type="entry name" value="NAD(P)-bd_dom_sf"/>
</dbReference>
<name>A0A4P6F0J7_9MICO</name>
<dbReference type="GO" id="GO:0008926">
    <property type="term" value="F:mannitol-1-phosphate 5-dehydrogenase activity"/>
    <property type="evidence" value="ECO:0007669"/>
    <property type="project" value="UniProtKB-EC"/>
</dbReference>